<evidence type="ECO:0000259" key="3">
    <source>
        <dbReference type="Pfam" id="PF00266"/>
    </source>
</evidence>
<comment type="cofactor">
    <cofactor evidence="1">
        <name>pyridoxal 5'-phosphate</name>
        <dbReference type="ChEBI" id="CHEBI:597326"/>
    </cofactor>
</comment>
<dbReference type="SUPFAM" id="SSF53383">
    <property type="entry name" value="PLP-dependent transferases"/>
    <property type="match status" value="1"/>
</dbReference>
<protein>
    <submittedName>
        <fullName evidence="4">Cysteine desulfurase family protein</fullName>
    </submittedName>
</protein>
<accession>A0ABW5RBG2</accession>
<dbReference type="InterPro" id="IPR015422">
    <property type="entry name" value="PyrdxlP-dep_Trfase_small"/>
</dbReference>
<sequence length="383" mass="41924">MIYLDHAATTPPYPEVVQVMGEVMQKYTGNPSSLHHLGMEAERLLHKSRAVIAGLLKVKDEQVIFTSSGSESNNLAIKGAALRYQNRGKHLITTQIEHACVYESFRQLEHWGFDVTYIAPDATGRVQVKDVLDAIRDDTILVSVMHVNNETGRIQPVSEIGRKLRSFKKILFHVDAVQSIGKFPFSLSDLHADFISLSAHKFGGPRGAGMLIKPGNLELVPLIHGGGQEFGLRSGTENLPAIVGMAKALRMTLDHLDQKEARVRQLQAQLVEGLAGQAGLVLNGSYGQQEAAPHIVNFSFPGMKSEVFLHALERHHLYISTRSACASGESKPSRILESMGVGRARATSGLRISLAPTHTEADIQTLLGRISDTVRELQAHISK</sequence>
<dbReference type="PANTHER" id="PTHR11601:SF50">
    <property type="entry name" value="CYSTEINE DESULFURASE ISCS 2-RELATED"/>
    <property type="match status" value="1"/>
</dbReference>
<dbReference type="Gene3D" id="3.40.640.10">
    <property type="entry name" value="Type I PLP-dependent aspartate aminotransferase-like (Major domain)"/>
    <property type="match status" value="1"/>
</dbReference>
<comment type="caution">
    <text evidence="4">The sequence shown here is derived from an EMBL/GenBank/DDBJ whole genome shotgun (WGS) entry which is preliminary data.</text>
</comment>
<keyword evidence="2" id="KW-0663">Pyridoxal phosphate</keyword>
<dbReference type="InterPro" id="IPR015421">
    <property type="entry name" value="PyrdxlP-dep_Trfase_major"/>
</dbReference>
<proteinExistence type="predicted"/>
<dbReference type="PANTHER" id="PTHR11601">
    <property type="entry name" value="CYSTEINE DESULFURYLASE FAMILY MEMBER"/>
    <property type="match status" value="1"/>
</dbReference>
<dbReference type="Gene3D" id="1.10.260.50">
    <property type="match status" value="1"/>
</dbReference>
<organism evidence="4 5">
    <name type="scientific">Marinicrinis sediminis</name>
    <dbReference type="NCBI Taxonomy" id="1652465"/>
    <lineage>
        <taxon>Bacteria</taxon>
        <taxon>Bacillati</taxon>
        <taxon>Bacillota</taxon>
        <taxon>Bacilli</taxon>
        <taxon>Bacillales</taxon>
        <taxon>Paenibacillaceae</taxon>
    </lineage>
</organism>
<evidence type="ECO:0000256" key="1">
    <source>
        <dbReference type="ARBA" id="ARBA00001933"/>
    </source>
</evidence>
<dbReference type="Proteomes" id="UP001597497">
    <property type="component" value="Unassembled WGS sequence"/>
</dbReference>
<gene>
    <name evidence="4" type="ORF">ACFSUC_12330</name>
</gene>
<reference evidence="5" key="1">
    <citation type="journal article" date="2019" name="Int. J. Syst. Evol. Microbiol.">
        <title>The Global Catalogue of Microorganisms (GCM) 10K type strain sequencing project: providing services to taxonomists for standard genome sequencing and annotation.</title>
        <authorList>
            <consortium name="The Broad Institute Genomics Platform"/>
            <consortium name="The Broad Institute Genome Sequencing Center for Infectious Disease"/>
            <person name="Wu L."/>
            <person name="Ma J."/>
        </authorList>
    </citation>
    <scope>NUCLEOTIDE SEQUENCE [LARGE SCALE GENOMIC DNA]</scope>
    <source>
        <strain evidence="5">KCTC 33676</strain>
    </source>
</reference>
<dbReference type="RefSeq" id="WP_379929915.1">
    <property type="nucleotide sequence ID" value="NZ_JBHUMM010000037.1"/>
</dbReference>
<dbReference type="EMBL" id="JBHUMM010000037">
    <property type="protein sequence ID" value="MFD2672353.1"/>
    <property type="molecule type" value="Genomic_DNA"/>
</dbReference>
<evidence type="ECO:0000313" key="4">
    <source>
        <dbReference type="EMBL" id="MFD2672353.1"/>
    </source>
</evidence>
<dbReference type="InterPro" id="IPR015424">
    <property type="entry name" value="PyrdxlP-dep_Trfase"/>
</dbReference>
<dbReference type="InterPro" id="IPR016454">
    <property type="entry name" value="Cysteine_dSase"/>
</dbReference>
<name>A0ABW5RBG2_9BACL</name>
<keyword evidence="5" id="KW-1185">Reference proteome</keyword>
<dbReference type="Gene3D" id="3.90.1150.10">
    <property type="entry name" value="Aspartate Aminotransferase, domain 1"/>
    <property type="match status" value="1"/>
</dbReference>
<evidence type="ECO:0000313" key="5">
    <source>
        <dbReference type="Proteomes" id="UP001597497"/>
    </source>
</evidence>
<dbReference type="PIRSF" id="PIRSF005572">
    <property type="entry name" value="NifS"/>
    <property type="match status" value="1"/>
</dbReference>
<dbReference type="InterPro" id="IPR000192">
    <property type="entry name" value="Aminotrans_V_dom"/>
</dbReference>
<evidence type="ECO:0000256" key="2">
    <source>
        <dbReference type="ARBA" id="ARBA00022898"/>
    </source>
</evidence>
<dbReference type="Pfam" id="PF00266">
    <property type="entry name" value="Aminotran_5"/>
    <property type="match status" value="1"/>
</dbReference>
<feature type="domain" description="Aminotransferase class V" evidence="3">
    <location>
        <begin position="2"/>
        <end position="366"/>
    </location>
</feature>